<keyword evidence="1" id="KW-0812">Transmembrane</keyword>
<evidence type="ECO:0008006" key="4">
    <source>
        <dbReference type="Google" id="ProtNLM"/>
    </source>
</evidence>
<accession>A0ABZ0TKU0</accession>
<keyword evidence="1" id="KW-1133">Transmembrane helix</keyword>
<proteinExistence type="predicted"/>
<evidence type="ECO:0000256" key="1">
    <source>
        <dbReference type="SAM" id="Phobius"/>
    </source>
</evidence>
<dbReference type="RefSeq" id="WP_321560946.1">
    <property type="nucleotide sequence ID" value="NZ_CP139558.1"/>
</dbReference>
<keyword evidence="1" id="KW-0472">Membrane</keyword>
<evidence type="ECO:0000313" key="3">
    <source>
        <dbReference type="Proteomes" id="UP001324380"/>
    </source>
</evidence>
<protein>
    <recommendedName>
        <fullName evidence="4">DUF4349 domain-containing protein</fullName>
    </recommendedName>
</protein>
<reference evidence="2 3" key="1">
    <citation type="submission" date="2023-11" db="EMBL/GenBank/DDBJ databases">
        <title>Analysis of the Genomes of Mucilaginibacter gossypii cycad 4 and M. sabulilitoris SNA2: microbes with the potential for plant growth promotion.</title>
        <authorList>
            <person name="Hirsch A.M."/>
            <person name="Humm E."/>
            <person name="Rubbi M."/>
            <person name="Del Vecchio G."/>
            <person name="Ha S.M."/>
            <person name="Pellegrini M."/>
            <person name="Gunsalus R.P."/>
        </authorList>
    </citation>
    <scope>NUCLEOTIDE SEQUENCE [LARGE SCALE GENOMIC DNA]</scope>
    <source>
        <strain evidence="2 3">SNA2</strain>
    </source>
</reference>
<evidence type="ECO:0000313" key="2">
    <source>
        <dbReference type="EMBL" id="WPU91780.1"/>
    </source>
</evidence>
<organism evidence="2 3">
    <name type="scientific">Mucilaginibacter sabulilitoris</name>
    <dbReference type="NCBI Taxonomy" id="1173583"/>
    <lineage>
        <taxon>Bacteria</taxon>
        <taxon>Pseudomonadati</taxon>
        <taxon>Bacteroidota</taxon>
        <taxon>Sphingobacteriia</taxon>
        <taxon>Sphingobacteriales</taxon>
        <taxon>Sphingobacteriaceae</taxon>
        <taxon>Mucilaginibacter</taxon>
    </lineage>
</organism>
<feature type="transmembrane region" description="Helical" evidence="1">
    <location>
        <begin position="164"/>
        <end position="186"/>
    </location>
</feature>
<keyword evidence="3" id="KW-1185">Reference proteome</keyword>
<dbReference type="Proteomes" id="UP001324380">
    <property type="component" value="Chromosome"/>
</dbReference>
<sequence length="190" mass="20892">MRRLGVLLLMSVICSGCGLFKKTTVDISKTHLADKSKSSQVVDSSYNRADKTVTVEHERADTIVKSKGIKVSSTKHIANDDLINGLMAIDSGLVQVHLQYDTLSKTLKTSVTVKPQDIPVFIDKSKTTYTDIAEAGNKKVEATQSHDVALDEKIKHKEKEPAKMGVWLIAVVLGVLAIIAGVIWYFRKKV</sequence>
<gene>
    <name evidence="2" type="ORF">SNE25_20905</name>
</gene>
<name>A0ABZ0TKU0_9SPHI</name>
<dbReference type="EMBL" id="CP139558">
    <property type="protein sequence ID" value="WPU91780.1"/>
    <property type="molecule type" value="Genomic_DNA"/>
</dbReference>